<evidence type="ECO:0000259" key="1">
    <source>
        <dbReference type="Pfam" id="PF01844"/>
    </source>
</evidence>
<dbReference type="Pfam" id="PF26345">
    <property type="entry name" value="ScoMcrA_N"/>
    <property type="match status" value="1"/>
</dbReference>
<dbReference type="InterPro" id="IPR058807">
    <property type="entry name" value="ScoMcrA_N"/>
</dbReference>
<dbReference type="RefSeq" id="WP_307411981.1">
    <property type="nucleotide sequence ID" value="NZ_JAUSTW010000008.1"/>
</dbReference>
<keyword evidence="3" id="KW-0378">Hydrolase</keyword>
<gene>
    <name evidence="3" type="ORF">J2S10_004278</name>
</gene>
<dbReference type="GO" id="GO:0016787">
    <property type="term" value="F:hydrolase activity"/>
    <property type="evidence" value="ECO:0007669"/>
    <property type="project" value="UniProtKB-KW"/>
</dbReference>
<name>A0ABT9Y1M8_9BACI</name>
<dbReference type="EC" id="3.1.21.-" evidence="3"/>
<dbReference type="CDD" id="cd00085">
    <property type="entry name" value="HNHc"/>
    <property type="match status" value="1"/>
</dbReference>
<evidence type="ECO:0000313" key="4">
    <source>
        <dbReference type="Proteomes" id="UP001224122"/>
    </source>
</evidence>
<dbReference type="Proteomes" id="UP001224122">
    <property type="component" value="Unassembled WGS sequence"/>
</dbReference>
<accession>A0ABT9Y1M8</accession>
<feature type="domain" description="ScoMcrA-like N-terminal head" evidence="2">
    <location>
        <begin position="6"/>
        <end position="83"/>
    </location>
</feature>
<proteinExistence type="predicted"/>
<sequence>MPIPKNIKREHVLSAISEIDNHGVPEERNSTKFNLLYEGRHYPPKYVLTLANKYANGHELIPSEFSGGKESNSYLSDLGFEIKSNEREHEHGSHSWTIISPIVAVKEMDKSSFLHKGTGIPMDIRYFFEIENMEKGEKRRTTLIYSDTQYEANFIMDKIDNPRTRLLWAGDFAKAIRDDFPVEYEGFKEGTLTKSKLKMKFTKYSDNEFEVHIASEIIENSAVPGEFDYIQFNRSFSKKEYVKGKLETKYYILTVKNPENLTPPHQNIIYRVIVLENHQVIKKDYVYDRNHKNLLTPAKDMGIRFLLEYAPAVSIDDITMVHYKQDRPNADAWQNEKTKVLEDLFNKGKGIQNKQLETVSNDIESERAEEDEYYQDGAVRYYYGKRYERNPINRQRAIEIHGLTCMACGFNFEEVYGEHGKDFIEVHHVKQLSTLKEEMDINPAEDLVTLCSNCHRMVHRQKDNVLSLDQLKEIIMW</sequence>
<feature type="domain" description="HNH" evidence="1">
    <location>
        <begin position="405"/>
        <end position="460"/>
    </location>
</feature>
<evidence type="ECO:0000313" key="3">
    <source>
        <dbReference type="EMBL" id="MDQ0201072.1"/>
    </source>
</evidence>
<comment type="caution">
    <text evidence="3">The sequence shown here is derived from an EMBL/GenBank/DDBJ whole genome shotgun (WGS) entry which is preliminary data.</text>
</comment>
<keyword evidence="4" id="KW-1185">Reference proteome</keyword>
<dbReference type="InterPro" id="IPR002711">
    <property type="entry name" value="HNH"/>
</dbReference>
<evidence type="ECO:0000259" key="2">
    <source>
        <dbReference type="Pfam" id="PF26345"/>
    </source>
</evidence>
<protein>
    <submittedName>
        <fullName evidence="3">5-methylcytosine-specific restriction protein A</fullName>
        <ecNumber evidence="3">3.1.21.-</ecNumber>
    </submittedName>
</protein>
<dbReference type="Pfam" id="PF01844">
    <property type="entry name" value="HNH"/>
    <property type="match status" value="1"/>
</dbReference>
<reference evidence="3 4" key="1">
    <citation type="submission" date="2023-07" db="EMBL/GenBank/DDBJ databases">
        <title>Genomic Encyclopedia of Type Strains, Phase IV (KMG-IV): sequencing the most valuable type-strain genomes for metagenomic binning, comparative biology and taxonomic classification.</title>
        <authorList>
            <person name="Goeker M."/>
        </authorList>
    </citation>
    <scope>NUCLEOTIDE SEQUENCE [LARGE SCALE GENOMIC DNA]</scope>
    <source>
        <strain evidence="3 4">DSM 27594</strain>
    </source>
</reference>
<dbReference type="EMBL" id="JAUSTW010000008">
    <property type="protein sequence ID" value="MDQ0201072.1"/>
    <property type="molecule type" value="Genomic_DNA"/>
</dbReference>
<dbReference type="InterPro" id="IPR003615">
    <property type="entry name" value="HNH_nuc"/>
</dbReference>
<organism evidence="3 4">
    <name type="scientific">Neobacillus ginsengisoli</name>
    <dbReference type="NCBI Taxonomy" id="904295"/>
    <lineage>
        <taxon>Bacteria</taxon>
        <taxon>Bacillati</taxon>
        <taxon>Bacillota</taxon>
        <taxon>Bacilli</taxon>
        <taxon>Bacillales</taxon>
        <taxon>Bacillaceae</taxon>
        <taxon>Neobacillus</taxon>
    </lineage>
</organism>